<protein>
    <recommendedName>
        <fullName evidence="3">DUF4143 domain-containing protein</fullName>
    </recommendedName>
</protein>
<sequence length="133" mass="15092">MGLIAPISAINSWEGYKYQGNIALYVTLSCIKDILSRQESLNSYDIQIEGEEDFALLKNGQYKSLHQVKLGKVNLDDNDKFAFIAEIIQNGAELGYFHVNSNKHIPSNFLEKACLVISNLKFEFQKKLFQNVS</sequence>
<name>A0AAW8TUF0_9ENTE</name>
<evidence type="ECO:0000313" key="1">
    <source>
        <dbReference type="EMBL" id="MDT2796523.1"/>
    </source>
</evidence>
<dbReference type="EMBL" id="JARQBI010000008">
    <property type="protein sequence ID" value="MDT2796523.1"/>
    <property type="molecule type" value="Genomic_DNA"/>
</dbReference>
<proteinExistence type="predicted"/>
<organism evidence="1 2">
    <name type="scientific">Enterococcus cecorum</name>
    <dbReference type="NCBI Taxonomy" id="44008"/>
    <lineage>
        <taxon>Bacteria</taxon>
        <taxon>Bacillati</taxon>
        <taxon>Bacillota</taxon>
        <taxon>Bacilli</taxon>
        <taxon>Lactobacillales</taxon>
        <taxon>Enterococcaceae</taxon>
        <taxon>Enterococcus</taxon>
    </lineage>
</organism>
<evidence type="ECO:0008006" key="3">
    <source>
        <dbReference type="Google" id="ProtNLM"/>
    </source>
</evidence>
<dbReference type="Proteomes" id="UP001255696">
    <property type="component" value="Unassembled WGS sequence"/>
</dbReference>
<dbReference type="RefSeq" id="WP_311897483.1">
    <property type="nucleotide sequence ID" value="NZ_JARQBI010000008.1"/>
</dbReference>
<reference evidence="1" key="1">
    <citation type="submission" date="2023-03" db="EMBL/GenBank/DDBJ databases">
        <authorList>
            <person name="Shen W."/>
            <person name="Cai J."/>
        </authorList>
    </citation>
    <scope>NUCLEOTIDE SEQUENCE</scope>
    <source>
        <strain evidence="1">B245-2</strain>
    </source>
</reference>
<evidence type="ECO:0000313" key="2">
    <source>
        <dbReference type="Proteomes" id="UP001255696"/>
    </source>
</evidence>
<comment type="caution">
    <text evidence="1">The sequence shown here is derived from an EMBL/GenBank/DDBJ whole genome shotgun (WGS) entry which is preliminary data.</text>
</comment>
<accession>A0AAW8TUF0</accession>
<gene>
    <name evidence="1" type="ORF">P7H47_04575</name>
</gene>
<dbReference type="AlphaFoldDB" id="A0AAW8TUF0"/>